<dbReference type="EMBL" id="OKRB01000035">
    <property type="protein sequence ID" value="SPE18066.1"/>
    <property type="molecule type" value="Genomic_DNA"/>
</dbReference>
<dbReference type="AlphaFoldDB" id="A0A2N9L430"/>
<evidence type="ECO:0000313" key="6">
    <source>
        <dbReference type="EMBL" id="SPE18066.1"/>
    </source>
</evidence>
<proteinExistence type="predicted"/>
<evidence type="ECO:0000313" key="7">
    <source>
        <dbReference type="Proteomes" id="UP000239735"/>
    </source>
</evidence>
<protein>
    <recommendedName>
        <fullName evidence="8">DUF4870 domain-containing protein</fullName>
    </recommendedName>
</protein>
<evidence type="ECO:0000256" key="1">
    <source>
        <dbReference type="ARBA" id="ARBA00004141"/>
    </source>
</evidence>
<dbReference type="PANTHER" id="PTHR36460">
    <property type="entry name" value="UPF0132 DOMAIN PROTEIN (AFU_ORTHOLOGUE AFUA_3G10255)"/>
    <property type="match status" value="1"/>
</dbReference>
<evidence type="ECO:0008006" key="8">
    <source>
        <dbReference type="Google" id="ProtNLM"/>
    </source>
</evidence>
<feature type="transmembrane region" description="Helical" evidence="5">
    <location>
        <begin position="20"/>
        <end position="39"/>
    </location>
</feature>
<feature type="transmembrane region" description="Helical" evidence="5">
    <location>
        <begin position="81"/>
        <end position="106"/>
    </location>
</feature>
<dbReference type="OrthoDB" id="2657448at2"/>
<keyword evidence="4 5" id="KW-0472">Membrane</keyword>
<evidence type="ECO:0000256" key="4">
    <source>
        <dbReference type="ARBA" id="ARBA00023136"/>
    </source>
</evidence>
<sequence length="126" mass="13852">MSDLNVAATTEVNSSGLSYNAASGIAYLTIIPAIVFLIVEPFKKNSYVRFHAWQSIFFFIAWAVIDILVGLVQHIVPSTIFYTLTVLQLVGLAIFIVWLIVFIGAFGGKRIKLPVIGDLAAHQAER</sequence>
<evidence type="ECO:0000256" key="5">
    <source>
        <dbReference type="SAM" id="Phobius"/>
    </source>
</evidence>
<dbReference type="GO" id="GO:0016020">
    <property type="term" value="C:membrane"/>
    <property type="evidence" value="ECO:0007669"/>
    <property type="project" value="UniProtKB-SubCell"/>
</dbReference>
<reference evidence="7" key="1">
    <citation type="submission" date="2018-02" db="EMBL/GenBank/DDBJ databases">
        <authorList>
            <person name="Hausmann B."/>
        </authorList>
    </citation>
    <scope>NUCLEOTIDE SEQUENCE [LARGE SCALE GENOMIC DNA]</scope>
    <source>
        <strain evidence="7">Peat soil MAG SbA5</strain>
    </source>
</reference>
<keyword evidence="3 5" id="KW-1133">Transmembrane helix</keyword>
<feature type="transmembrane region" description="Helical" evidence="5">
    <location>
        <begin position="51"/>
        <end position="75"/>
    </location>
</feature>
<name>A0A2N9L430_9BACT</name>
<gene>
    <name evidence="6" type="ORF">SBA5_130005</name>
</gene>
<organism evidence="6 7">
    <name type="scientific">Candidatus Sulfuritelmatomonas gaucii</name>
    <dbReference type="NCBI Taxonomy" id="2043161"/>
    <lineage>
        <taxon>Bacteria</taxon>
        <taxon>Pseudomonadati</taxon>
        <taxon>Acidobacteriota</taxon>
        <taxon>Terriglobia</taxon>
        <taxon>Terriglobales</taxon>
        <taxon>Acidobacteriaceae</taxon>
        <taxon>Candidatus Sulfuritelmatomonas</taxon>
    </lineage>
</organism>
<keyword evidence="2 5" id="KW-0812">Transmembrane</keyword>
<dbReference type="PANTHER" id="PTHR36460:SF1">
    <property type="entry name" value="UPF0132 DOMAIN PROTEIN (AFU_ORTHOLOGUE AFUA_3G10255)"/>
    <property type="match status" value="1"/>
</dbReference>
<dbReference type="Proteomes" id="UP000239735">
    <property type="component" value="Unassembled WGS sequence"/>
</dbReference>
<evidence type="ECO:0000256" key="3">
    <source>
        <dbReference type="ARBA" id="ARBA00022989"/>
    </source>
</evidence>
<comment type="subcellular location">
    <subcellularLocation>
        <location evidence="1">Membrane</location>
        <topology evidence="1">Multi-pass membrane protein</topology>
    </subcellularLocation>
</comment>
<evidence type="ECO:0000256" key="2">
    <source>
        <dbReference type="ARBA" id="ARBA00022692"/>
    </source>
</evidence>
<accession>A0A2N9L430</accession>